<sequence>METAQRVVHRSALFSRLLWGLVILALLLFGYTALRENLPERLTHQWPWKIKLMDFQSATAAVIATAGAALGRAQYARTVRPALGYFGRAMAGVAPNDQLAWTCHLFNGAQDVAVITEVSYWLTFTPSARADGASDSTDWGTSREVVAVIGTRGLTAREDFWLDLLGAGRPIPPQGLMFLGWFAEPAMREVETIFVKVRVVDRVGDTHERVIDLLKGVNRSPRHPDPPPF</sequence>
<feature type="transmembrane region" description="Helical" evidence="1">
    <location>
        <begin position="12"/>
        <end position="33"/>
    </location>
</feature>
<protein>
    <recommendedName>
        <fullName evidence="4">SMODS-associating 2TM beta-strand rich effector domain-containing protein</fullName>
    </recommendedName>
</protein>
<gene>
    <name evidence="2" type="ORF">ABZV61_41665</name>
</gene>
<keyword evidence="1" id="KW-0472">Membrane</keyword>
<name>A0ABV2UMJ3_9ACTN</name>
<evidence type="ECO:0000256" key="1">
    <source>
        <dbReference type="SAM" id="Phobius"/>
    </source>
</evidence>
<accession>A0ABV2UMJ3</accession>
<reference evidence="2 3" key="1">
    <citation type="submission" date="2024-06" db="EMBL/GenBank/DDBJ databases">
        <title>The Natural Products Discovery Center: Release of the First 8490 Sequenced Strains for Exploring Actinobacteria Biosynthetic Diversity.</title>
        <authorList>
            <person name="Kalkreuter E."/>
            <person name="Kautsar S.A."/>
            <person name="Yang D."/>
            <person name="Bader C.D."/>
            <person name="Teijaro C.N."/>
            <person name="Fluegel L."/>
            <person name="Davis C.M."/>
            <person name="Simpson J.R."/>
            <person name="Lauterbach L."/>
            <person name="Steele A.D."/>
            <person name="Gui C."/>
            <person name="Meng S."/>
            <person name="Li G."/>
            <person name="Viehrig K."/>
            <person name="Ye F."/>
            <person name="Su P."/>
            <person name="Kiefer A.F."/>
            <person name="Nichols A."/>
            <person name="Cepeda A.J."/>
            <person name="Yan W."/>
            <person name="Fan B."/>
            <person name="Jiang Y."/>
            <person name="Adhikari A."/>
            <person name="Zheng C.-J."/>
            <person name="Schuster L."/>
            <person name="Cowan T.M."/>
            <person name="Smanski M.J."/>
            <person name="Chevrette M.G."/>
            <person name="De Carvalho L.P.S."/>
            <person name="Shen B."/>
        </authorList>
    </citation>
    <scope>NUCLEOTIDE SEQUENCE [LARGE SCALE GENOMIC DNA]</scope>
    <source>
        <strain evidence="2 3">NPDC005137</strain>
    </source>
</reference>
<keyword evidence="1" id="KW-0812">Transmembrane</keyword>
<keyword evidence="3" id="KW-1185">Reference proteome</keyword>
<dbReference type="EMBL" id="JBEXIP010000085">
    <property type="protein sequence ID" value="MET8439062.1"/>
    <property type="molecule type" value="Genomic_DNA"/>
</dbReference>
<dbReference type="Proteomes" id="UP001550044">
    <property type="component" value="Unassembled WGS sequence"/>
</dbReference>
<evidence type="ECO:0000313" key="2">
    <source>
        <dbReference type="EMBL" id="MET8439062.1"/>
    </source>
</evidence>
<evidence type="ECO:0000313" key="3">
    <source>
        <dbReference type="Proteomes" id="UP001550044"/>
    </source>
</evidence>
<keyword evidence="1" id="KW-1133">Transmembrane helix</keyword>
<comment type="caution">
    <text evidence="2">The sequence shown here is derived from an EMBL/GenBank/DDBJ whole genome shotgun (WGS) entry which is preliminary data.</text>
</comment>
<evidence type="ECO:0008006" key="4">
    <source>
        <dbReference type="Google" id="ProtNLM"/>
    </source>
</evidence>
<proteinExistence type="predicted"/>
<dbReference type="RefSeq" id="WP_356713483.1">
    <property type="nucleotide sequence ID" value="NZ_JBEXIP010000085.1"/>
</dbReference>
<organism evidence="2 3">
    <name type="scientific">Streptomyces sp. 900116325</name>
    <dbReference type="NCBI Taxonomy" id="3154295"/>
    <lineage>
        <taxon>Bacteria</taxon>
        <taxon>Bacillati</taxon>
        <taxon>Actinomycetota</taxon>
        <taxon>Actinomycetes</taxon>
        <taxon>Kitasatosporales</taxon>
        <taxon>Streptomycetaceae</taxon>
        <taxon>Streptomyces</taxon>
    </lineage>
</organism>